<dbReference type="Proteomes" id="UP001592528">
    <property type="component" value="Unassembled WGS sequence"/>
</dbReference>
<evidence type="ECO:0000313" key="2">
    <source>
        <dbReference type="Proteomes" id="UP001592528"/>
    </source>
</evidence>
<comment type="caution">
    <text evidence="1">The sequence shown here is derived from an EMBL/GenBank/DDBJ whole genome shotgun (WGS) entry which is preliminary data.</text>
</comment>
<dbReference type="EMBL" id="JBHEZZ010000001">
    <property type="protein sequence ID" value="MFC1400290.1"/>
    <property type="molecule type" value="Genomic_DNA"/>
</dbReference>
<proteinExistence type="predicted"/>
<reference evidence="1 2" key="1">
    <citation type="submission" date="2024-09" db="EMBL/GenBank/DDBJ databases">
        <authorList>
            <person name="Lee S.D."/>
        </authorList>
    </citation>
    <scope>NUCLEOTIDE SEQUENCE [LARGE SCALE GENOMIC DNA]</scope>
    <source>
        <strain evidence="1 2">N1-5</strain>
    </source>
</reference>
<protein>
    <submittedName>
        <fullName evidence="1">Uncharacterized protein</fullName>
    </submittedName>
</protein>
<dbReference type="RefSeq" id="WP_030251347.1">
    <property type="nucleotide sequence ID" value="NZ_JBHEZZ010000001.1"/>
</dbReference>
<name>A0ABV6UFR8_9ACTN</name>
<gene>
    <name evidence="1" type="ORF">ACEZDJ_03195</name>
</gene>
<keyword evidence="2" id="KW-1185">Reference proteome</keyword>
<evidence type="ECO:0000313" key="1">
    <source>
        <dbReference type="EMBL" id="MFC1400290.1"/>
    </source>
</evidence>
<accession>A0ABV6UFR8</accession>
<sequence>MDAARVTVLRELLAGSGWPERTQGFAGALRGAVTRRSAAPGGLLLVGADSEEPWHLAAHLDDEASWSGLPELSPTLLRRTIPPGAPPHLAVPLHRLEQAGRGETVLVVAPGGSDGGLLERVHGARRSGATILALEADLGAADGELRGLAHEALTVPDGAGAPDFDIVQHLVSAAAGEPSTPAPRSGALRGALARAIERLTAAPPPMRW</sequence>
<organism evidence="1 2">
    <name type="scientific">Streptacidiphilus cavernicola</name>
    <dbReference type="NCBI Taxonomy" id="3342716"/>
    <lineage>
        <taxon>Bacteria</taxon>
        <taxon>Bacillati</taxon>
        <taxon>Actinomycetota</taxon>
        <taxon>Actinomycetes</taxon>
        <taxon>Kitasatosporales</taxon>
        <taxon>Streptomycetaceae</taxon>
        <taxon>Streptacidiphilus</taxon>
    </lineage>
</organism>